<evidence type="ECO:0000256" key="2">
    <source>
        <dbReference type="ARBA" id="ARBA00040808"/>
    </source>
</evidence>
<dbReference type="InterPro" id="IPR013922">
    <property type="entry name" value="Cyclin_PHO80-like"/>
</dbReference>
<dbReference type="OrthoDB" id="244495at2759"/>
<reference evidence="4" key="1">
    <citation type="journal article" date="2017" name="bioRxiv">
        <title>Comparative analysis of the genomes of Stylophora pistillata and Acropora digitifera provides evidence for extensive differences between species of corals.</title>
        <authorList>
            <person name="Voolstra C.R."/>
            <person name="Li Y."/>
            <person name="Liew Y.J."/>
            <person name="Baumgarten S."/>
            <person name="Zoccola D."/>
            <person name="Flot J.-F."/>
            <person name="Tambutte S."/>
            <person name="Allemand D."/>
            <person name="Aranda M."/>
        </authorList>
    </citation>
    <scope>NUCLEOTIDE SEQUENCE [LARGE SCALE GENOMIC DNA]</scope>
</reference>
<gene>
    <name evidence="3" type="primary">CNPPD1</name>
    <name evidence="3" type="ORF">AWC38_SpisGene10378</name>
</gene>
<dbReference type="STRING" id="50429.A0A2B4S2U6"/>
<keyword evidence="4" id="KW-1185">Reference proteome</keyword>
<organism evidence="3 4">
    <name type="scientific">Stylophora pistillata</name>
    <name type="common">Smooth cauliflower coral</name>
    <dbReference type="NCBI Taxonomy" id="50429"/>
    <lineage>
        <taxon>Eukaryota</taxon>
        <taxon>Metazoa</taxon>
        <taxon>Cnidaria</taxon>
        <taxon>Anthozoa</taxon>
        <taxon>Hexacorallia</taxon>
        <taxon>Scleractinia</taxon>
        <taxon>Astrocoeniina</taxon>
        <taxon>Pocilloporidae</taxon>
        <taxon>Stylophora</taxon>
    </lineage>
</organism>
<sequence length="425" mass="48005">MDRGDQEERGATQSSSHVEFRDRVRKTLYYGQYSDRSLPSLAVTDVAVEVLGSVAPTDRKCLDTSYAMVVSRRAKISPCTLMMGILYSERLRQKNPEYLARVSSSDLFLISVMVASKYLYDEGEEEEVFNDDWARAGNKTVNDVNKLEMEFLASIDWSLFVSNQEFLDFVNKVESRIATTHGLCRGWFTYGDLCTLLDNTRFLGTLSLLRLEILKVFSACTLAYVFSLSLALSVTSFTSCHCHHSNNTSDNFTPPVQTPVCLTTESACRFHHPPEMPRRRTEVPLVVSKRFQMQHNHSETPVQQAMTIKTQQGLQGNECCSPLSCNWKPLEFVLNNAVQDSRNKVNVNELKTRKDSAEDLRLSSTLFTQILSQKLVLHNPCTSFRFMESYTSGLVQSNFVSNVTGALGHSDWLRSHAKSSFICVA</sequence>
<comment type="caution">
    <text evidence="3">The sequence shown here is derived from an EMBL/GenBank/DDBJ whole genome shotgun (WGS) entry which is preliminary data.</text>
</comment>
<comment type="similarity">
    <text evidence="1">Belongs to the CNPPD1 family.</text>
</comment>
<protein>
    <recommendedName>
        <fullName evidence="2">Protein CNPPD1</fullName>
    </recommendedName>
</protein>
<accession>A0A2B4S2U6</accession>
<dbReference type="Proteomes" id="UP000225706">
    <property type="component" value="Unassembled WGS sequence"/>
</dbReference>
<dbReference type="GO" id="GO:0016538">
    <property type="term" value="F:cyclin-dependent protein serine/threonine kinase regulator activity"/>
    <property type="evidence" value="ECO:0007669"/>
    <property type="project" value="TreeGrafter"/>
</dbReference>
<dbReference type="CDD" id="cd20557">
    <property type="entry name" value="CYCLIN_ScPCL1-like"/>
    <property type="match status" value="1"/>
</dbReference>
<dbReference type="AlphaFoldDB" id="A0A2B4S2U6"/>
<dbReference type="GO" id="GO:0019901">
    <property type="term" value="F:protein kinase binding"/>
    <property type="evidence" value="ECO:0007669"/>
    <property type="project" value="InterPro"/>
</dbReference>
<proteinExistence type="inferred from homology"/>
<dbReference type="GO" id="GO:0000307">
    <property type="term" value="C:cyclin-dependent protein kinase holoenzyme complex"/>
    <property type="evidence" value="ECO:0007669"/>
    <property type="project" value="TreeGrafter"/>
</dbReference>
<dbReference type="EMBL" id="LSMT01000162">
    <property type="protein sequence ID" value="PFX25024.1"/>
    <property type="molecule type" value="Genomic_DNA"/>
</dbReference>
<evidence type="ECO:0000313" key="4">
    <source>
        <dbReference type="Proteomes" id="UP000225706"/>
    </source>
</evidence>
<dbReference type="PANTHER" id="PTHR15615:SF108">
    <property type="entry name" value="PROTEIN CNPPD1"/>
    <property type="match status" value="1"/>
</dbReference>
<dbReference type="Gene3D" id="1.10.472.10">
    <property type="entry name" value="Cyclin-like"/>
    <property type="match status" value="1"/>
</dbReference>
<name>A0A2B4S2U6_STYPI</name>
<dbReference type="GO" id="GO:0005634">
    <property type="term" value="C:nucleus"/>
    <property type="evidence" value="ECO:0007669"/>
    <property type="project" value="TreeGrafter"/>
</dbReference>
<evidence type="ECO:0000313" key="3">
    <source>
        <dbReference type="EMBL" id="PFX25024.1"/>
    </source>
</evidence>
<dbReference type="Pfam" id="PF08613">
    <property type="entry name" value="Cyclin"/>
    <property type="match status" value="1"/>
</dbReference>
<dbReference type="PANTHER" id="PTHR15615">
    <property type="match status" value="1"/>
</dbReference>
<evidence type="ECO:0000256" key="1">
    <source>
        <dbReference type="ARBA" id="ARBA00038508"/>
    </source>
</evidence>